<evidence type="ECO:0000256" key="1">
    <source>
        <dbReference type="ARBA" id="ARBA00005417"/>
    </source>
</evidence>
<feature type="domain" description="ABC transporter" evidence="6">
    <location>
        <begin position="18"/>
        <end position="249"/>
    </location>
</feature>
<dbReference type="PROSITE" id="PS50893">
    <property type="entry name" value="ABC_TRANSPORTER_2"/>
    <property type="match status" value="1"/>
</dbReference>
<evidence type="ECO:0000313" key="7">
    <source>
        <dbReference type="EMBL" id="GAA4560050.1"/>
    </source>
</evidence>
<reference evidence="8" key="1">
    <citation type="journal article" date="2019" name="Int. J. Syst. Evol. Microbiol.">
        <title>The Global Catalogue of Microorganisms (GCM) 10K type strain sequencing project: providing services to taxonomists for standard genome sequencing and annotation.</title>
        <authorList>
            <consortium name="The Broad Institute Genomics Platform"/>
            <consortium name="The Broad Institute Genome Sequencing Center for Infectious Disease"/>
            <person name="Wu L."/>
            <person name="Ma J."/>
        </authorList>
    </citation>
    <scope>NUCLEOTIDE SEQUENCE [LARGE SCALE GENOMIC DNA]</scope>
    <source>
        <strain evidence="8">JCM 17906</strain>
    </source>
</reference>
<proteinExistence type="inferred from homology"/>
<dbReference type="SMART" id="SM00382">
    <property type="entry name" value="AAA"/>
    <property type="match status" value="1"/>
</dbReference>
<protein>
    <submittedName>
        <fullName evidence="7">ABC transporter ATP-binding protein</fullName>
    </submittedName>
</protein>
<dbReference type="InterPro" id="IPR003593">
    <property type="entry name" value="AAA+_ATPase"/>
</dbReference>
<dbReference type="EMBL" id="BAABGT010000122">
    <property type="protein sequence ID" value="GAA4560050.1"/>
    <property type="molecule type" value="Genomic_DNA"/>
</dbReference>
<keyword evidence="3" id="KW-0547">Nucleotide-binding</keyword>
<evidence type="ECO:0000259" key="6">
    <source>
        <dbReference type="PROSITE" id="PS50893"/>
    </source>
</evidence>
<evidence type="ECO:0000256" key="2">
    <source>
        <dbReference type="ARBA" id="ARBA00022448"/>
    </source>
</evidence>
<evidence type="ECO:0000256" key="3">
    <source>
        <dbReference type="ARBA" id="ARBA00022741"/>
    </source>
</evidence>
<dbReference type="InterPro" id="IPR027417">
    <property type="entry name" value="P-loop_NTPase"/>
</dbReference>
<dbReference type="PANTHER" id="PTHR43335">
    <property type="entry name" value="ABC TRANSPORTER, ATP-BINDING PROTEIN"/>
    <property type="match status" value="1"/>
</dbReference>
<keyword evidence="2" id="KW-0813">Transport</keyword>
<dbReference type="InterPro" id="IPR003439">
    <property type="entry name" value="ABC_transporter-like_ATP-bd"/>
</dbReference>
<dbReference type="InterPro" id="IPR017871">
    <property type="entry name" value="ABC_transporter-like_CS"/>
</dbReference>
<comment type="similarity">
    <text evidence="1">Belongs to the ABC transporter superfamily.</text>
</comment>
<sequence length="371" mass="37320">MTATEVREAARVTAAPAARARGLRKVYGRTVAVAGIDLEVPSGAVLGMLGPNGSGKTTLIRMLLGLTRPTEGEAELLGHPVPEAAAQALPHVGALVEGPGFHPFLTGRENLRRLAAAEPLLGSAAIPGAVDAALDRVGLGHAADRRFRGYSLGMKQRLGLAGALLVPRRLVVLDEPTNGLDPAGTRDVRTIIAELHAAGSTVIVSSHLLAEVEATCTHVAVLQSGILLAAGELAGLLDSGTGGLVVSTPDVALALSTLESAGAVAAAGEPGVVVTSGPEAPEIVALLVRAGVAVHEVHRRRPRLEELFAQLTEGGSPSISTEGGSPSISTEGGSPSISTEGGSPSISTEGGSPSISTESGSRSISTESGSR</sequence>
<accession>A0ABP8S4E5</accession>
<feature type="region of interest" description="Disordered" evidence="5">
    <location>
        <begin position="312"/>
        <end position="371"/>
    </location>
</feature>
<evidence type="ECO:0000313" key="8">
    <source>
        <dbReference type="Proteomes" id="UP001501598"/>
    </source>
</evidence>
<evidence type="ECO:0000256" key="5">
    <source>
        <dbReference type="SAM" id="MobiDB-lite"/>
    </source>
</evidence>
<dbReference type="Proteomes" id="UP001501598">
    <property type="component" value="Unassembled WGS sequence"/>
</dbReference>
<organism evidence="7 8">
    <name type="scientific">Pseudonocardia xishanensis</name>
    <dbReference type="NCBI Taxonomy" id="630995"/>
    <lineage>
        <taxon>Bacteria</taxon>
        <taxon>Bacillati</taxon>
        <taxon>Actinomycetota</taxon>
        <taxon>Actinomycetes</taxon>
        <taxon>Pseudonocardiales</taxon>
        <taxon>Pseudonocardiaceae</taxon>
        <taxon>Pseudonocardia</taxon>
    </lineage>
</organism>
<keyword evidence="4 7" id="KW-0067">ATP-binding</keyword>
<dbReference type="Gene3D" id="3.40.50.300">
    <property type="entry name" value="P-loop containing nucleotide triphosphate hydrolases"/>
    <property type="match status" value="1"/>
</dbReference>
<evidence type="ECO:0000256" key="4">
    <source>
        <dbReference type="ARBA" id="ARBA00022840"/>
    </source>
</evidence>
<dbReference type="GO" id="GO:0005524">
    <property type="term" value="F:ATP binding"/>
    <property type="evidence" value="ECO:0007669"/>
    <property type="project" value="UniProtKB-KW"/>
</dbReference>
<name>A0ABP8S4E5_9PSEU</name>
<gene>
    <name evidence="7" type="ORF">GCM10023175_69220</name>
</gene>
<comment type="caution">
    <text evidence="7">The sequence shown here is derived from an EMBL/GenBank/DDBJ whole genome shotgun (WGS) entry which is preliminary data.</text>
</comment>
<dbReference type="PROSITE" id="PS00211">
    <property type="entry name" value="ABC_TRANSPORTER_1"/>
    <property type="match status" value="1"/>
</dbReference>
<dbReference type="Pfam" id="PF00005">
    <property type="entry name" value="ABC_tran"/>
    <property type="match status" value="1"/>
</dbReference>
<keyword evidence="8" id="KW-1185">Reference proteome</keyword>
<dbReference type="PANTHER" id="PTHR43335:SF4">
    <property type="entry name" value="ABC TRANSPORTER, ATP-BINDING PROTEIN"/>
    <property type="match status" value="1"/>
</dbReference>
<dbReference type="SUPFAM" id="SSF52540">
    <property type="entry name" value="P-loop containing nucleoside triphosphate hydrolases"/>
    <property type="match status" value="1"/>
</dbReference>